<dbReference type="GO" id="GO:0005524">
    <property type="term" value="F:ATP binding"/>
    <property type="evidence" value="ECO:0007669"/>
    <property type="project" value="UniProtKB-KW"/>
</dbReference>
<dbReference type="AlphaFoldDB" id="A0AAP6RKQ4"/>
<gene>
    <name evidence="8" type="ORF">GTI81_15215</name>
</gene>
<dbReference type="Proteomes" id="UP000429730">
    <property type="component" value="Unassembled WGS sequence"/>
</dbReference>
<dbReference type="PANTHER" id="PTHR46566">
    <property type="entry name" value="1-PHOSPHOFRUCTOKINASE-RELATED"/>
    <property type="match status" value="1"/>
</dbReference>
<dbReference type="InterPro" id="IPR029056">
    <property type="entry name" value="Ribokinase-like"/>
</dbReference>
<evidence type="ECO:0000259" key="7">
    <source>
        <dbReference type="Pfam" id="PF00294"/>
    </source>
</evidence>
<dbReference type="EMBL" id="WVTJ01000056">
    <property type="protein sequence ID" value="MXS54041.1"/>
    <property type="molecule type" value="Genomic_DNA"/>
</dbReference>
<accession>A0AAP6RKQ4</accession>
<evidence type="ECO:0000256" key="4">
    <source>
        <dbReference type="ARBA" id="ARBA00022777"/>
    </source>
</evidence>
<keyword evidence="5 6" id="KW-0067">ATP-binding</keyword>
<keyword evidence="2 6" id="KW-0808">Transferase</keyword>
<dbReference type="InterPro" id="IPR011611">
    <property type="entry name" value="PfkB_dom"/>
</dbReference>
<dbReference type="Gene3D" id="3.40.1190.20">
    <property type="match status" value="1"/>
</dbReference>
<evidence type="ECO:0000256" key="3">
    <source>
        <dbReference type="ARBA" id="ARBA00022741"/>
    </source>
</evidence>
<organism evidence="8 9">
    <name type="scientific">Enterococcus faecalis</name>
    <name type="common">Streptococcus faecalis</name>
    <dbReference type="NCBI Taxonomy" id="1351"/>
    <lineage>
        <taxon>Bacteria</taxon>
        <taxon>Bacillati</taxon>
        <taxon>Bacillota</taxon>
        <taxon>Bacilli</taxon>
        <taxon>Lactobacillales</taxon>
        <taxon>Enterococcaceae</taxon>
        <taxon>Enterococcus</taxon>
    </lineage>
</organism>
<proteinExistence type="inferred from homology"/>
<keyword evidence="3 6" id="KW-0547">Nucleotide-binding</keyword>
<keyword evidence="4 8" id="KW-0418">Kinase</keyword>
<dbReference type="InterPro" id="IPR017583">
    <property type="entry name" value="Tagatose/fructose_Pkinase"/>
</dbReference>
<protein>
    <recommendedName>
        <fullName evidence="6">Tagatose-6-phosphate kinase</fullName>
        <ecNumber evidence="6">2.7.1.144</ecNumber>
    </recommendedName>
</protein>
<evidence type="ECO:0000256" key="6">
    <source>
        <dbReference type="PIRNR" id="PIRNR000535"/>
    </source>
</evidence>
<comment type="similarity">
    <text evidence="6">Belongs to the carbohydrate kinase PfkB family. LacC subfamily.</text>
</comment>
<dbReference type="NCBIfam" id="TIGR03168">
    <property type="entry name" value="1-PFK"/>
    <property type="match status" value="1"/>
</dbReference>
<evidence type="ECO:0000313" key="8">
    <source>
        <dbReference type="EMBL" id="MXS54041.1"/>
    </source>
</evidence>
<keyword evidence="6" id="KW-0423">Lactose metabolism</keyword>
<dbReference type="GO" id="GO:0005988">
    <property type="term" value="P:lactose metabolic process"/>
    <property type="evidence" value="ECO:0007669"/>
    <property type="project" value="UniProtKB-KW"/>
</dbReference>
<evidence type="ECO:0000256" key="1">
    <source>
        <dbReference type="ARBA" id="ARBA00005380"/>
    </source>
</evidence>
<name>A0AAP6RKQ4_ENTFL</name>
<sequence length="315" mass="35103">MIYTITLNPAIDHVFHIQDELTRGKNNRIAERYMDVGGKGTHVSVGLNILGKENNCTGITGENNWNELKNLLIKHQTKSSFYTVSKEDVRNNIVLTDDGGKGSFMITEYGFKINKQIIDAFFTQELNQLSSKDTVVVAGNPSLQTPVEVFAYLLDKLEEKKVQLIADVSGKFLDEVLKRAVFLIKPNNYEFSEIIGEEILSLEHCIEVYQKKKSVLTNMKCISVSMGEKGSVLLTNDEQYIFNSPRVKTVNDTGSGDAYVSGLVYGFSEKLPLKDIGILATAVGAAKAEETLSTGFSKERVLELKKLVQYRKIGE</sequence>
<dbReference type="GO" id="GO:0005829">
    <property type="term" value="C:cytosol"/>
    <property type="evidence" value="ECO:0007669"/>
    <property type="project" value="TreeGrafter"/>
</dbReference>
<dbReference type="GO" id="GO:0009024">
    <property type="term" value="F:tagatose-6-phosphate kinase activity"/>
    <property type="evidence" value="ECO:0007669"/>
    <property type="project" value="UniProtKB-EC"/>
</dbReference>
<comment type="similarity">
    <text evidence="1">Belongs to the carbohydrate kinase pfkB family.</text>
</comment>
<evidence type="ECO:0000256" key="5">
    <source>
        <dbReference type="ARBA" id="ARBA00022840"/>
    </source>
</evidence>
<reference evidence="8 9" key="1">
    <citation type="submission" date="2019-04" db="EMBL/GenBank/DDBJ databases">
        <title>Step-wise assembly of the neonatal virome modulated by breast feeding.</title>
        <authorList>
            <person name="Liang G."/>
            <person name="Bushman F."/>
        </authorList>
    </citation>
    <scope>NUCLEOTIDE SEQUENCE [LARGE SCALE GENOMIC DNA]</scope>
    <source>
        <strain evidence="8 9">E3754</strain>
    </source>
</reference>
<dbReference type="SUPFAM" id="SSF53613">
    <property type="entry name" value="Ribokinase-like"/>
    <property type="match status" value="1"/>
</dbReference>
<evidence type="ECO:0000313" key="9">
    <source>
        <dbReference type="Proteomes" id="UP000429730"/>
    </source>
</evidence>
<dbReference type="GO" id="GO:0008443">
    <property type="term" value="F:phosphofructokinase activity"/>
    <property type="evidence" value="ECO:0007669"/>
    <property type="project" value="TreeGrafter"/>
</dbReference>
<comment type="catalytic activity">
    <reaction evidence="6">
        <text>D-tagatofuranose 6-phosphate + ATP = D-tagatofuranose 1,6-bisphosphate + ADP + H(+)</text>
        <dbReference type="Rhea" id="RHEA:12420"/>
        <dbReference type="ChEBI" id="CHEBI:15378"/>
        <dbReference type="ChEBI" id="CHEBI:30616"/>
        <dbReference type="ChEBI" id="CHEBI:58694"/>
        <dbReference type="ChEBI" id="CHEBI:58695"/>
        <dbReference type="ChEBI" id="CHEBI:456216"/>
        <dbReference type="EC" id="2.7.1.144"/>
    </reaction>
</comment>
<dbReference type="Pfam" id="PF00294">
    <property type="entry name" value="PfkB"/>
    <property type="match status" value="1"/>
</dbReference>
<evidence type="ECO:0000256" key="2">
    <source>
        <dbReference type="ARBA" id="ARBA00022679"/>
    </source>
</evidence>
<comment type="pathway">
    <text evidence="6">Carbohydrate metabolism; D-tagatose 6-phosphate degradation; D-glyceraldehyde 3-phosphate and glycerone phosphate from D-tagatose 6-phosphate: step 1/2.</text>
</comment>
<dbReference type="EC" id="2.7.1.144" evidence="6"/>
<dbReference type="PANTHER" id="PTHR46566:SF1">
    <property type="entry name" value="1-PHOSPHOFRUCTOKINASE"/>
    <property type="match status" value="1"/>
</dbReference>
<feature type="domain" description="Carbohydrate kinase PfkB" evidence="7">
    <location>
        <begin position="9"/>
        <end position="292"/>
    </location>
</feature>
<dbReference type="RefSeq" id="WP_010775702.1">
    <property type="nucleotide sequence ID" value="NZ_AP031219.1"/>
</dbReference>
<dbReference type="PIRSF" id="PIRSF000535">
    <property type="entry name" value="1PFK/6PFK/LacC"/>
    <property type="match status" value="1"/>
</dbReference>
<comment type="caution">
    <text evidence="8">The sequence shown here is derived from an EMBL/GenBank/DDBJ whole genome shotgun (WGS) entry which is preliminary data.</text>
</comment>